<proteinExistence type="predicted"/>
<gene>
    <name evidence="1" type="primary">jg411</name>
    <name evidence="1" type="ORF">PAEG_LOCUS1929</name>
</gene>
<reference evidence="1" key="1">
    <citation type="submission" date="2022-03" db="EMBL/GenBank/DDBJ databases">
        <authorList>
            <person name="Lindestad O."/>
        </authorList>
    </citation>
    <scope>NUCLEOTIDE SEQUENCE</scope>
</reference>
<dbReference type="InterPro" id="IPR036770">
    <property type="entry name" value="Ankyrin_rpt-contain_sf"/>
</dbReference>
<sequence>MLNMMKHSFKHEKQRCSITIDLNHILSGYRKQFKSAGEYEINCRTFLMAAFLDHIENVAQLVNEKNVNPDVSDAQGNSAIMYAT</sequence>
<evidence type="ECO:0000313" key="2">
    <source>
        <dbReference type="Proteomes" id="UP000838756"/>
    </source>
</evidence>
<dbReference type="InterPro" id="IPR053064">
    <property type="entry name" value="Ankyrin-MYND_domain-protein"/>
</dbReference>
<dbReference type="PANTHER" id="PTHR15897:SF2">
    <property type="entry name" value="ANKYRIN REPEAT AND MYND DOMAIN-CONTAINING PROTEIN 1"/>
    <property type="match status" value="1"/>
</dbReference>
<dbReference type="PANTHER" id="PTHR15897">
    <property type="entry name" value="ANKYRIN REPEAT AND MYND DOMAIN PROTEIN 1"/>
    <property type="match status" value="1"/>
</dbReference>
<dbReference type="EMBL" id="CAKXAJ010006159">
    <property type="protein sequence ID" value="CAH2209531.1"/>
    <property type="molecule type" value="Genomic_DNA"/>
</dbReference>
<dbReference type="SUPFAM" id="SSF48403">
    <property type="entry name" value="Ankyrin repeat"/>
    <property type="match status" value="1"/>
</dbReference>
<organism evidence="1 2">
    <name type="scientific">Pararge aegeria aegeria</name>
    <dbReference type="NCBI Taxonomy" id="348720"/>
    <lineage>
        <taxon>Eukaryota</taxon>
        <taxon>Metazoa</taxon>
        <taxon>Ecdysozoa</taxon>
        <taxon>Arthropoda</taxon>
        <taxon>Hexapoda</taxon>
        <taxon>Insecta</taxon>
        <taxon>Pterygota</taxon>
        <taxon>Neoptera</taxon>
        <taxon>Endopterygota</taxon>
        <taxon>Lepidoptera</taxon>
        <taxon>Glossata</taxon>
        <taxon>Ditrysia</taxon>
        <taxon>Papilionoidea</taxon>
        <taxon>Nymphalidae</taxon>
        <taxon>Satyrinae</taxon>
        <taxon>Satyrini</taxon>
        <taxon>Parargina</taxon>
        <taxon>Pararge</taxon>
    </lineage>
</organism>
<comment type="caution">
    <text evidence="1">The sequence shown here is derived from an EMBL/GenBank/DDBJ whole genome shotgun (WGS) entry which is preliminary data.</text>
</comment>
<feature type="non-terminal residue" evidence="1">
    <location>
        <position position="1"/>
    </location>
</feature>
<dbReference type="AlphaFoldDB" id="A0A8S4QKK5"/>
<name>A0A8S4QKK5_9NEOP</name>
<keyword evidence="2" id="KW-1185">Reference proteome</keyword>
<dbReference type="OrthoDB" id="496749at2759"/>
<evidence type="ECO:0000313" key="1">
    <source>
        <dbReference type="EMBL" id="CAH2209531.1"/>
    </source>
</evidence>
<accession>A0A8S4QKK5</accession>
<dbReference type="Proteomes" id="UP000838756">
    <property type="component" value="Unassembled WGS sequence"/>
</dbReference>
<protein>
    <submittedName>
        <fullName evidence="1">Jg411 protein</fullName>
    </submittedName>
</protein>